<comment type="similarity">
    <text evidence="2">Belongs to the peptidase M67A family.</text>
</comment>
<dbReference type="VGNC" id="VGNC:33471">
    <property type="gene designation" value="PSMD7"/>
</dbReference>
<organism evidence="9 10">
    <name type="scientific">Bos taurus</name>
    <name type="common">Bovine</name>
    <dbReference type="NCBI Taxonomy" id="9913"/>
    <lineage>
        <taxon>Eukaryota</taxon>
        <taxon>Metazoa</taxon>
        <taxon>Chordata</taxon>
        <taxon>Craniata</taxon>
        <taxon>Vertebrata</taxon>
        <taxon>Euteleostomi</taxon>
        <taxon>Mammalia</taxon>
        <taxon>Eutheria</taxon>
        <taxon>Laurasiatheria</taxon>
        <taxon>Artiodactyla</taxon>
        <taxon>Ruminantia</taxon>
        <taxon>Pecora</taxon>
        <taxon>Bovidae</taxon>
        <taxon>Bovinae</taxon>
        <taxon>Bos</taxon>
    </lineage>
</organism>
<dbReference type="VEuPathDB" id="HostDB:ENSBTAG00000018425"/>
<sequence length="327" mass="36620">MLELAVQKVVVHPLVLLSVVDHFNRIGKVGNQKRVVGVLLGSWQKKVLDVSNSFAVPFDEDDKDDSVWFLDHDYLENMYGMFKKVNARERIVGWYHTGPKLHKNDIAINELMKRYCPNSVLVIIDVKPKDLGLPTEAYISVEEVHDDGTPTSKTFEHVTSEIGAEEAEEVGVEHLLRCPVMRKIKHMLPNENKRHQRHYSGHSFPADHKPGPWSEGTQLQAPGHQGLPGEGGHGQAAHQPPDHLPAAGRLQPAAGCQPAGVCQGLLPEDQRPDGGGIFGLTDPLCGRLAQPHQQQDCQPGRRKERRARKGRQQKGQKRRQREREGKE</sequence>
<dbReference type="GO" id="GO:0008237">
    <property type="term" value="F:metallopeptidase activity"/>
    <property type="evidence" value="ECO:0007669"/>
    <property type="project" value="InterPro"/>
</dbReference>
<evidence type="ECO:0000313" key="9">
    <source>
        <dbReference type="Ensembl" id="ENSBTAP00000024515.3"/>
    </source>
</evidence>
<proteinExistence type="inferred from homology"/>
<dbReference type="PANTHER" id="PTHR10540">
    <property type="entry name" value="EUKARYOTIC TRANSLATION INITIATION FACTOR 3 SUBUNIT F-RELATED"/>
    <property type="match status" value="1"/>
</dbReference>
<feature type="domain" description="MPN" evidence="8">
    <location>
        <begin position="9"/>
        <end position="144"/>
    </location>
</feature>
<feature type="region of interest" description="Disordered" evidence="7">
    <location>
        <begin position="195"/>
        <end position="252"/>
    </location>
</feature>
<evidence type="ECO:0000256" key="2">
    <source>
        <dbReference type="ARBA" id="ARBA00008568"/>
    </source>
</evidence>
<protein>
    <recommendedName>
        <fullName evidence="5">26S proteasome non-ATPase regulatory subunit 7</fullName>
    </recommendedName>
    <alternativeName>
        <fullName evidence="6">26S proteasome regulatory subunit RPN8</fullName>
    </alternativeName>
</protein>
<comment type="function">
    <text evidence="1">Component of the 26S proteasome, a multiprotein complex involved in the ATP-dependent degradation of ubiquitinated proteins. This complex plays a key role in the maintenance of protein homeostasis by removing misfolded or damaged proteins, which could impair cellular functions, and by removing proteins whose functions are no longer required. Therefore, the proteasome participates in numerous cellular processes, including cell cycle progression, apoptosis, or DNA damage repair.</text>
</comment>
<dbReference type="Proteomes" id="UP000009136">
    <property type="component" value="Chromosome 18"/>
</dbReference>
<evidence type="ECO:0000256" key="6">
    <source>
        <dbReference type="ARBA" id="ARBA00075094"/>
    </source>
</evidence>
<dbReference type="AlphaFoldDB" id="A0A452DIX4"/>
<evidence type="ECO:0000256" key="4">
    <source>
        <dbReference type="ARBA" id="ARBA00065322"/>
    </source>
</evidence>
<reference evidence="9" key="2">
    <citation type="submission" date="2023-11" db="UniProtKB">
        <authorList>
            <consortium name="Ensembl"/>
        </authorList>
    </citation>
    <scope>IDENTIFICATION</scope>
    <source>
        <strain evidence="9">Hereford</strain>
    </source>
</reference>
<dbReference type="PANTHER" id="PTHR10540:SF7">
    <property type="entry name" value="26S PROTEASOME NON-ATPASE REGULATORY SUBUNIT 7"/>
    <property type="match status" value="1"/>
</dbReference>
<gene>
    <name evidence="9 11" type="primary">PSMD7</name>
</gene>
<dbReference type="Bgee" id="ENSBTAG00000018425">
    <property type="expression patterns" value="Expressed in infraspinatus muscle and 102 other cell types or tissues"/>
</dbReference>
<feature type="compositionally biased region" description="Basic residues" evidence="7">
    <location>
        <begin position="300"/>
        <end position="320"/>
    </location>
</feature>
<dbReference type="Pfam" id="PF01398">
    <property type="entry name" value="JAB"/>
    <property type="match status" value="1"/>
</dbReference>
<keyword evidence="3" id="KW-0647">Proteasome</keyword>
<keyword evidence="10" id="KW-1185">Reference proteome</keyword>
<evidence type="ECO:0000256" key="5">
    <source>
        <dbReference type="ARBA" id="ARBA00071765"/>
    </source>
</evidence>
<feature type="region of interest" description="Disordered" evidence="7">
    <location>
        <begin position="273"/>
        <end position="327"/>
    </location>
</feature>
<dbReference type="FunFam" id="3.40.140.10:FF:000009">
    <property type="entry name" value="26S proteasome non-ATPase regulatory subunit 7"/>
    <property type="match status" value="1"/>
</dbReference>
<dbReference type="InterPro" id="IPR000555">
    <property type="entry name" value="JAMM/MPN+_dom"/>
</dbReference>
<evidence type="ECO:0000256" key="1">
    <source>
        <dbReference type="ARBA" id="ARBA00002362"/>
    </source>
</evidence>
<reference evidence="9" key="1">
    <citation type="submission" date="2018-03" db="EMBL/GenBank/DDBJ databases">
        <title>ARS-UCD1.2.</title>
        <authorList>
            <person name="Rosen B.D."/>
            <person name="Bickhart D.M."/>
            <person name="Koren S."/>
            <person name="Schnabel R.D."/>
            <person name="Hall R."/>
            <person name="Zimin A."/>
            <person name="Dreischer C."/>
            <person name="Schultheiss S."/>
            <person name="Schroeder S.G."/>
            <person name="Elsik C.G."/>
            <person name="Couldrey C."/>
            <person name="Liu G.E."/>
            <person name="Van Tassell C.P."/>
            <person name="Phillippy A.M."/>
            <person name="Smith T.P.L."/>
            <person name="Medrano J.F."/>
        </authorList>
    </citation>
    <scope>NUCLEOTIDE SEQUENCE [LARGE SCALE GENOMIC DNA]</scope>
    <source>
        <strain evidence="9">Hereford</strain>
    </source>
</reference>
<dbReference type="PROSITE" id="PS50249">
    <property type="entry name" value="MPN"/>
    <property type="match status" value="1"/>
</dbReference>
<dbReference type="Ensembl" id="ENSBTAT00000024515.3">
    <property type="protein sequence ID" value="ENSBTAP00000024515.3"/>
    <property type="gene ID" value="ENSBTAG00000018425.3"/>
</dbReference>
<dbReference type="InterPro" id="IPR037518">
    <property type="entry name" value="MPN"/>
</dbReference>
<dbReference type="SMART" id="SM00232">
    <property type="entry name" value="JAB_MPN"/>
    <property type="match status" value="1"/>
</dbReference>
<dbReference type="OrthoDB" id="10256771at2759"/>
<dbReference type="GO" id="GO:0005838">
    <property type="term" value="C:proteasome regulatory particle"/>
    <property type="evidence" value="ECO:0007669"/>
    <property type="project" value="Ensembl"/>
</dbReference>
<comment type="subunit">
    <text evidence="4">Component of the 19S proteasome regulatory particle complex. The 26S proteasome consists of a 20S core particle (CP) and two 19S regulatory subunits (RP). The regulatory particle is made of a lid composed of 9 subunits including PSMD7, a base containing 6 ATPases and few additional components. Within the complex, PSMD7 interacts with subunit PSMD4 through their respective MPN domain. Interacts with TRIM5.</text>
</comment>
<accession>A0A452DIX4</accession>
<evidence type="ECO:0000259" key="8">
    <source>
        <dbReference type="PROSITE" id="PS50249"/>
    </source>
</evidence>
<dbReference type="GO" id="GO:0042803">
    <property type="term" value="F:protein homodimerization activity"/>
    <property type="evidence" value="ECO:0007669"/>
    <property type="project" value="Ensembl"/>
</dbReference>
<dbReference type="Gene3D" id="3.40.140.10">
    <property type="entry name" value="Cytidine Deaminase, domain 2"/>
    <property type="match status" value="1"/>
</dbReference>
<evidence type="ECO:0000313" key="11">
    <source>
        <dbReference type="VGNC" id="VGNC:33471"/>
    </source>
</evidence>
<evidence type="ECO:0000256" key="3">
    <source>
        <dbReference type="ARBA" id="ARBA00022942"/>
    </source>
</evidence>
<name>A0A452DIX4_BOVIN</name>
<evidence type="ECO:0000313" key="10">
    <source>
        <dbReference type="Proteomes" id="UP000009136"/>
    </source>
</evidence>
<evidence type="ECO:0000256" key="7">
    <source>
        <dbReference type="SAM" id="MobiDB-lite"/>
    </source>
</evidence>
<dbReference type="GeneTree" id="ENSGT00950000183073"/>